<dbReference type="InterPro" id="IPR012349">
    <property type="entry name" value="Split_barrel_FMN-bd"/>
</dbReference>
<dbReference type="RefSeq" id="WP_183831753.1">
    <property type="nucleotide sequence ID" value="NZ_JACHEU010000002.1"/>
</dbReference>
<keyword evidence="4" id="KW-0804">Transcription</keyword>
<evidence type="ECO:0000256" key="4">
    <source>
        <dbReference type="ARBA" id="ARBA00023163"/>
    </source>
</evidence>
<evidence type="ECO:0000259" key="5">
    <source>
        <dbReference type="SMART" id="SM00903"/>
    </source>
</evidence>
<reference evidence="6 7" key="1">
    <citation type="submission" date="2020-08" db="EMBL/GenBank/DDBJ databases">
        <title>Genomic Encyclopedia of Type Strains, Phase IV (KMG-IV): sequencing the most valuable type-strain genomes for metagenomic binning, comparative biology and taxonomic classification.</title>
        <authorList>
            <person name="Goeker M."/>
        </authorList>
    </citation>
    <scope>NUCLEOTIDE SEQUENCE [LARGE SCALE GENOMIC DNA]</scope>
    <source>
        <strain evidence="6 7">DSM 11099</strain>
    </source>
</reference>
<name>A0A7W9S3Q9_9HYPH</name>
<keyword evidence="2" id="KW-0805">Transcription regulation</keyword>
<dbReference type="GO" id="GO:0010181">
    <property type="term" value="F:FMN binding"/>
    <property type="evidence" value="ECO:0007669"/>
    <property type="project" value="InterPro"/>
</dbReference>
<dbReference type="InterPro" id="IPR005119">
    <property type="entry name" value="LysR_subst-bd"/>
</dbReference>
<dbReference type="GO" id="GO:0016646">
    <property type="term" value="F:oxidoreductase activity, acting on the CH-NH group of donors, NAD or NADP as acceptor"/>
    <property type="evidence" value="ECO:0007669"/>
    <property type="project" value="UniProtKB-ARBA"/>
</dbReference>
<dbReference type="Gene3D" id="3.40.190.10">
    <property type="entry name" value="Periplasmic binding protein-like II"/>
    <property type="match status" value="2"/>
</dbReference>
<dbReference type="GO" id="GO:0032993">
    <property type="term" value="C:protein-DNA complex"/>
    <property type="evidence" value="ECO:0007669"/>
    <property type="project" value="TreeGrafter"/>
</dbReference>
<dbReference type="Pfam" id="PF03466">
    <property type="entry name" value="LysR_substrate"/>
    <property type="match status" value="1"/>
</dbReference>
<keyword evidence="7" id="KW-1185">Reference proteome</keyword>
<evidence type="ECO:0000256" key="3">
    <source>
        <dbReference type="ARBA" id="ARBA00023125"/>
    </source>
</evidence>
<feature type="domain" description="Flavin reductase like" evidence="5">
    <location>
        <begin position="17"/>
        <end position="166"/>
    </location>
</feature>
<keyword evidence="3" id="KW-0238">DNA-binding</keyword>
<dbReference type="PANTHER" id="PTHR30346">
    <property type="entry name" value="TRANSCRIPTIONAL DUAL REGULATOR HCAR-RELATED"/>
    <property type="match status" value="1"/>
</dbReference>
<dbReference type="Proteomes" id="UP000533306">
    <property type="component" value="Unassembled WGS sequence"/>
</dbReference>
<proteinExistence type="inferred from homology"/>
<dbReference type="GO" id="GO:0003700">
    <property type="term" value="F:DNA-binding transcription factor activity"/>
    <property type="evidence" value="ECO:0007669"/>
    <property type="project" value="TreeGrafter"/>
</dbReference>
<evidence type="ECO:0000313" key="7">
    <source>
        <dbReference type="Proteomes" id="UP000533306"/>
    </source>
</evidence>
<dbReference type="AlphaFoldDB" id="A0A7W9S3Q9"/>
<sequence length="390" mass="42370">MDAKIEQAIRNKFLEGMSHAACTVNIVTTDGAVGRAGVTVSAMASVSADSDWPTLLVCVHHLSPAAAKIVENGVLCVNVLRDDQSYISDTFAGRFRDEVSDKFECTEWVNMPSGAPRIADPLVAFDCRLISSEKVGTHYIFLCEVRDLHIARSGSPLIYANRAYGASTRIDGARSLAAARMNAGAKLSVGCFHTFGPFIMPRLIEKMEGIGIRLIEGDQRRLSESLRAGESEIALLYDMDLDDDLVKIPVDELHPYVLLPDGHRLAAQSEIEPTELAEEPMVLLDAPPSADYFAGIMRAAGVNPLIAHRSASFEMVRGMVGHGLGYALLVTKPASDMTYDGLKLVVRPLVGQNAPSSIVIAHRRQETLSAPARRFIDCCREVFMKKASVA</sequence>
<evidence type="ECO:0000313" key="6">
    <source>
        <dbReference type="EMBL" id="MBB6013556.1"/>
    </source>
</evidence>
<organism evidence="6 7">
    <name type="scientific">Aquamicrobium lusatiense</name>
    <dbReference type="NCBI Taxonomy" id="89772"/>
    <lineage>
        <taxon>Bacteria</taxon>
        <taxon>Pseudomonadati</taxon>
        <taxon>Pseudomonadota</taxon>
        <taxon>Alphaproteobacteria</taxon>
        <taxon>Hyphomicrobiales</taxon>
        <taxon>Phyllobacteriaceae</taxon>
        <taxon>Aquamicrobium</taxon>
    </lineage>
</organism>
<dbReference type="SUPFAM" id="SSF53850">
    <property type="entry name" value="Periplasmic binding protein-like II"/>
    <property type="match status" value="1"/>
</dbReference>
<evidence type="ECO:0000256" key="1">
    <source>
        <dbReference type="ARBA" id="ARBA00009437"/>
    </source>
</evidence>
<dbReference type="InterPro" id="IPR002563">
    <property type="entry name" value="Flavin_Rdtase-like_dom"/>
</dbReference>
<dbReference type="SMART" id="SM00903">
    <property type="entry name" value="Flavin_Reduct"/>
    <property type="match status" value="1"/>
</dbReference>
<evidence type="ECO:0000256" key="2">
    <source>
        <dbReference type="ARBA" id="ARBA00023015"/>
    </source>
</evidence>
<dbReference type="PANTHER" id="PTHR30346:SF0">
    <property type="entry name" value="HCA OPERON TRANSCRIPTIONAL ACTIVATOR HCAR"/>
    <property type="match status" value="1"/>
</dbReference>
<dbReference type="EMBL" id="JACHEU010000002">
    <property type="protein sequence ID" value="MBB6013556.1"/>
    <property type="molecule type" value="Genomic_DNA"/>
</dbReference>
<comment type="caution">
    <text evidence="6">The sequence shown here is derived from an EMBL/GenBank/DDBJ whole genome shotgun (WGS) entry which is preliminary data.</text>
</comment>
<gene>
    <name evidence="6" type="ORF">HNR59_002945</name>
</gene>
<dbReference type="Gene3D" id="2.30.110.10">
    <property type="entry name" value="Electron Transport, Fmn-binding Protein, Chain A"/>
    <property type="match status" value="1"/>
</dbReference>
<protein>
    <submittedName>
        <fullName evidence="6">Flavin reductase (DIM6/NTAB) family NADH-FMN oxidoreductase RutF</fullName>
    </submittedName>
</protein>
<dbReference type="GO" id="GO:0003677">
    <property type="term" value="F:DNA binding"/>
    <property type="evidence" value="ECO:0007669"/>
    <property type="project" value="UniProtKB-KW"/>
</dbReference>
<comment type="similarity">
    <text evidence="1">Belongs to the LysR transcriptional regulatory family.</text>
</comment>
<dbReference type="SUPFAM" id="SSF50475">
    <property type="entry name" value="FMN-binding split barrel"/>
    <property type="match status" value="1"/>
</dbReference>
<dbReference type="Pfam" id="PF01613">
    <property type="entry name" value="Flavin_Reduct"/>
    <property type="match status" value="1"/>
</dbReference>
<accession>A0A7W9S3Q9</accession>